<sequence length="331" mass="36871">MKKGDIEDVQVENADAKLNDEKTHANGSGDNEEEPHDFNGEHTKTNYKPKNNDKAKSNKRPSAPLPEPVVRSKRERKTVTRFCDQMDQELKDADDKAKEQAKKALDLVKKGSGVALDSIPYLQKALTFKKQSELHDLCHVICGYKVVKADLKAIVREFNGFNFGINDPEYEKRKNFLAKRSKNVLRDMAKFLHLKVVSSNSSLIEKILGFLMKPDPKLMNGSKDSNGTRAKKVSSNKANSSSEEVSSHSDEAETESDKSNASDSEDHQNGNVNDEENGKDAEENGEKEEEEEEVEDEVPSEEVLTAAINEYLKTADLAVTSLKSVRTAVSI</sequence>
<dbReference type="EMBL" id="JBJKFK010000097">
    <property type="protein sequence ID" value="KAL3319839.1"/>
    <property type="molecule type" value="Genomic_DNA"/>
</dbReference>
<name>A0ABD2QK09_9PLAT</name>
<evidence type="ECO:0000256" key="2">
    <source>
        <dbReference type="ARBA" id="ARBA00022853"/>
    </source>
</evidence>
<feature type="domain" description="DEK-C" evidence="6">
    <location>
        <begin position="299"/>
        <end position="329"/>
    </location>
</feature>
<dbReference type="PANTHER" id="PTHR13468">
    <property type="entry name" value="DEK PROTEIN"/>
    <property type="match status" value="1"/>
</dbReference>
<dbReference type="InterPro" id="IPR014876">
    <property type="entry name" value="DEK_C"/>
</dbReference>
<keyword evidence="4" id="KW-0539">Nucleus</keyword>
<evidence type="ECO:0000256" key="1">
    <source>
        <dbReference type="ARBA" id="ARBA00004123"/>
    </source>
</evidence>
<feature type="compositionally biased region" description="Basic and acidic residues" evidence="5">
    <location>
        <begin position="36"/>
        <end position="56"/>
    </location>
</feature>
<dbReference type="GO" id="GO:0003677">
    <property type="term" value="F:DNA binding"/>
    <property type="evidence" value="ECO:0007669"/>
    <property type="project" value="UniProtKB-KW"/>
</dbReference>
<keyword evidence="3" id="KW-0238">DNA-binding</keyword>
<accession>A0ABD2QK09</accession>
<gene>
    <name evidence="7" type="ORF">Ciccas_001473</name>
</gene>
<reference evidence="7 8" key="1">
    <citation type="submission" date="2024-11" db="EMBL/GenBank/DDBJ databases">
        <title>Adaptive evolution of stress response genes in parasites aligns with host niche diversity.</title>
        <authorList>
            <person name="Hahn C."/>
            <person name="Resl P."/>
        </authorList>
    </citation>
    <scope>NUCLEOTIDE SEQUENCE [LARGE SCALE GENOMIC DNA]</scope>
    <source>
        <strain evidence="7">EGGRZ-B1_66</strain>
        <tissue evidence="7">Body</tissue>
    </source>
</reference>
<dbReference type="GO" id="GO:0006325">
    <property type="term" value="P:chromatin organization"/>
    <property type="evidence" value="ECO:0007669"/>
    <property type="project" value="UniProtKB-KW"/>
</dbReference>
<dbReference type="PANTHER" id="PTHR13468:SF1">
    <property type="entry name" value="PROTEIN DEK"/>
    <property type="match status" value="1"/>
</dbReference>
<feature type="region of interest" description="Disordered" evidence="5">
    <location>
        <begin position="1"/>
        <end position="77"/>
    </location>
</feature>
<keyword evidence="2" id="KW-0156">Chromatin regulator</keyword>
<feature type="compositionally biased region" description="Basic and acidic residues" evidence="5">
    <location>
        <begin position="14"/>
        <end position="24"/>
    </location>
</feature>
<proteinExistence type="predicted"/>
<feature type="compositionally biased region" description="Basic and acidic residues" evidence="5">
    <location>
        <begin position="245"/>
        <end position="268"/>
    </location>
</feature>
<protein>
    <recommendedName>
        <fullName evidence="6">DEK-C domain-containing protein</fullName>
    </recommendedName>
</protein>
<dbReference type="InterPro" id="IPR044198">
    <property type="entry name" value="DEK"/>
</dbReference>
<feature type="compositionally biased region" description="Acidic residues" evidence="5">
    <location>
        <begin position="285"/>
        <end position="300"/>
    </location>
</feature>
<keyword evidence="8" id="KW-1185">Reference proteome</keyword>
<dbReference type="Pfam" id="PF08766">
    <property type="entry name" value="DEK_C"/>
    <property type="match status" value="1"/>
</dbReference>
<evidence type="ECO:0000313" key="8">
    <source>
        <dbReference type="Proteomes" id="UP001626550"/>
    </source>
</evidence>
<dbReference type="Proteomes" id="UP001626550">
    <property type="component" value="Unassembled WGS sequence"/>
</dbReference>
<evidence type="ECO:0000256" key="3">
    <source>
        <dbReference type="ARBA" id="ARBA00023125"/>
    </source>
</evidence>
<feature type="region of interest" description="Disordered" evidence="5">
    <location>
        <begin position="215"/>
        <end position="301"/>
    </location>
</feature>
<evidence type="ECO:0000256" key="4">
    <source>
        <dbReference type="ARBA" id="ARBA00023242"/>
    </source>
</evidence>
<comment type="subcellular location">
    <subcellularLocation>
        <location evidence="1">Nucleus</location>
    </subcellularLocation>
</comment>
<evidence type="ECO:0000313" key="7">
    <source>
        <dbReference type="EMBL" id="KAL3319839.1"/>
    </source>
</evidence>
<dbReference type="GO" id="GO:0005634">
    <property type="term" value="C:nucleus"/>
    <property type="evidence" value="ECO:0007669"/>
    <property type="project" value="UniProtKB-SubCell"/>
</dbReference>
<organism evidence="7 8">
    <name type="scientific">Cichlidogyrus casuarinus</name>
    <dbReference type="NCBI Taxonomy" id="1844966"/>
    <lineage>
        <taxon>Eukaryota</taxon>
        <taxon>Metazoa</taxon>
        <taxon>Spiralia</taxon>
        <taxon>Lophotrochozoa</taxon>
        <taxon>Platyhelminthes</taxon>
        <taxon>Monogenea</taxon>
        <taxon>Monopisthocotylea</taxon>
        <taxon>Dactylogyridea</taxon>
        <taxon>Ancyrocephalidae</taxon>
        <taxon>Cichlidogyrus</taxon>
    </lineage>
</organism>
<feature type="compositionally biased region" description="Low complexity" evidence="5">
    <location>
        <begin position="235"/>
        <end position="244"/>
    </location>
</feature>
<dbReference type="AlphaFoldDB" id="A0ABD2QK09"/>
<evidence type="ECO:0000259" key="6">
    <source>
        <dbReference type="Pfam" id="PF08766"/>
    </source>
</evidence>
<comment type="caution">
    <text evidence="7">The sequence shown here is derived from an EMBL/GenBank/DDBJ whole genome shotgun (WGS) entry which is preliminary data.</text>
</comment>
<evidence type="ECO:0000256" key="5">
    <source>
        <dbReference type="SAM" id="MobiDB-lite"/>
    </source>
</evidence>